<name>A0ABP1G230_9CHLO</name>
<comment type="caution">
    <text evidence="1">The sequence shown here is derived from an EMBL/GenBank/DDBJ whole genome shotgun (WGS) entry which is preliminary data.</text>
</comment>
<evidence type="ECO:0000313" key="2">
    <source>
        <dbReference type="Proteomes" id="UP001497392"/>
    </source>
</evidence>
<accession>A0ABP1G230</accession>
<protein>
    <submittedName>
        <fullName evidence="1">G9089 protein</fullName>
    </submittedName>
</protein>
<dbReference type="Proteomes" id="UP001497392">
    <property type="component" value="Unassembled WGS sequence"/>
</dbReference>
<proteinExistence type="predicted"/>
<dbReference type="EMBL" id="CAXHTA020000016">
    <property type="protein sequence ID" value="CAL5226244.1"/>
    <property type="molecule type" value="Genomic_DNA"/>
</dbReference>
<organism evidence="1 2">
    <name type="scientific">Coccomyxa viridis</name>
    <dbReference type="NCBI Taxonomy" id="1274662"/>
    <lineage>
        <taxon>Eukaryota</taxon>
        <taxon>Viridiplantae</taxon>
        <taxon>Chlorophyta</taxon>
        <taxon>core chlorophytes</taxon>
        <taxon>Trebouxiophyceae</taxon>
        <taxon>Trebouxiophyceae incertae sedis</taxon>
        <taxon>Coccomyxaceae</taxon>
        <taxon>Coccomyxa</taxon>
    </lineage>
</organism>
<reference evidence="1 2" key="1">
    <citation type="submission" date="2024-06" db="EMBL/GenBank/DDBJ databases">
        <authorList>
            <person name="Kraege A."/>
            <person name="Thomma B."/>
        </authorList>
    </citation>
    <scope>NUCLEOTIDE SEQUENCE [LARGE SCALE GENOMIC DNA]</scope>
</reference>
<gene>
    <name evidence="1" type="primary">g9089</name>
    <name evidence="1" type="ORF">VP750_LOCUS8150</name>
</gene>
<keyword evidence="2" id="KW-1185">Reference proteome</keyword>
<sequence>MLEHFLGPFDDQLNAKGNTTITWEDLPMLDPAHLLGGQPQSPSLYPDGADHSQLFAFLDAIENGNEEAVGPPNGTPLVIAALPAIAPSNKGLMAAGNGQGTAVPQVVSTPPAQLAPSDQPSDTVQFLRPVVPKTSGLRTSTASFSISPSLRGMNTNSMRIFTRFCRLHKYEVGRRLDRPRPGAIAIRFAKVKRDPVIKTMLPSDCKVFLDELLRENLLAQPTQALLKSQSYLIGDNGLWMMNHSRLQSLGSHS</sequence>
<evidence type="ECO:0000313" key="1">
    <source>
        <dbReference type="EMBL" id="CAL5226244.1"/>
    </source>
</evidence>